<dbReference type="EMBL" id="AQQX01000010">
    <property type="protein sequence ID" value="KGM47492.1"/>
    <property type="molecule type" value="Genomic_DNA"/>
</dbReference>
<sequence length="245" mass="25761">MHRPVFMRALAGLTLATGLMAPAPQAHAVADCATDAMLVFDGSGSMNEFGYDPSERTRIQEAREAVSRAMPQIAPVRRIGLVIYGPGEASCDGIDLRFGPRVDAAGPVIDAVNALRPGGLTPLANSVQAAAEALDYRNEAGIVVLVTDGNETCGGRPCSLGAALAAEARDLTVHVIGFRTVVDYWTWDNPEQEVFAGDDSVARCLADRTGGMYVSTRTVDELSAALQDTLGCALIGAREQDLRAG</sequence>
<feature type="domain" description="VWFA" evidence="2">
    <location>
        <begin position="35"/>
        <end position="230"/>
    </location>
</feature>
<keyword evidence="4" id="KW-1185">Reference proteome</keyword>
<dbReference type="InterPro" id="IPR036465">
    <property type="entry name" value="vWFA_dom_sf"/>
</dbReference>
<dbReference type="Proteomes" id="UP000030004">
    <property type="component" value="Unassembled WGS sequence"/>
</dbReference>
<dbReference type="SUPFAM" id="SSF53300">
    <property type="entry name" value="vWA-like"/>
    <property type="match status" value="1"/>
</dbReference>
<name>A0A0A0EE59_9RHOB</name>
<reference evidence="3 4" key="1">
    <citation type="journal article" date="2015" name="Antonie Van Leeuwenhoek">
        <title>Pseudooceanicola atlanticus gen. nov. sp. nov., isolated from surface seawater of the Atlantic Ocean and reclassification of Oceanicola batsensis, Oceanicola marinus, Oceanicola nitratireducens, Oceanicola nanhaiensis, Oceanicola antarcticus and Oceanicola flagellatus, as Pseudooceanicola batsensis comb. nov., Pseudooceanicola marinus comb. nov., Pseudooceanicola nitratireducens comb. nov., Pseudooceanicola nanhaiensis comb. nov., Pseudooceanicola antarcticus comb. nov., and Pseudooceanicola flagellatus comb. nov.</title>
        <authorList>
            <person name="Lai Q."/>
            <person name="Li G."/>
            <person name="Liu X."/>
            <person name="Du Y."/>
            <person name="Sun F."/>
            <person name="Shao Z."/>
        </authorList>
    </citation>
    <scope>NUCLEOTIDE SEQUENCE [LARGE SCALE GENOMIC DNA]</scope>
    <source>
        <strain evidence="3 4">22II-s11g</strain>
    </source>
</reference>
<dbReference type="Pfam" id="PF13519">
    <property type="entry name" value="VWA_2"/>
    <property type="match status" value="1"/>
</dbReference>
<dbReference type="RefSeq" id="WP_081979647.1">
    <property type="nucleotide sequence ID" value="NZ_AQQX01000010.1"/>
</dbReference>
<evidence type="ECO:0000313" key="3">
    <source>
        <dbReference type="EMBL" id="KGM47492.1"/>
    </source>
</evidence>
<dbReference type="SMART" id="SM00327">
    <property type="entry name" value="VWA"/>
    <property type="match status" value="1"/>
</dbReference>
<feature type="chain" id="PRO_5001961484" description="VWFA domain-containing protein" evidence="1">
    <location>
        <begin position="29"/>
        <end position="245"/>
    </location>
</feature>
<comment type="caution">
    <text evidence="3">The sequence shown here is derived from an EMBL/GenBank/DDBJ whole genome shotgun (WGS) entry which is preliminary data.</text>
</comment>
<keyword evidence="1" id="KW-0732">Signal</keyword>
<proteinExistence type="predicted"/>
<dbReference type="InterPro" id="IPR002035">
    <property type="entry name" value="VWF_A"/>
</dbReference>
<protein>
    <recommendedName>
        <fullName evidence="2">VWFA domain-containing protein</fullName>
    </recommendedName>
</protein>
<feature type="signal peptide" evidence="1">
    <location>
        <begin position="1"/>
        <end position="28"/>
    </location>
</feature>
<evidence type="ECO:0000313" key="4">
    <source>
        <dbReference type="Proteomes" id="UP000030004"/>
    </source>
</evidence>
<evidence type="ECO:0000259" key="2">
    <source>
        <dbReference type="PROSITE" id="PS50234"/>
    </source>
</evidence>
<dbReference type="eggNOG" id="COG2304">
    <property type="taxonomic scope" value="Bacteria"/>
</dbReference>
<dbReference type="PROSITE" id="PS50234">
    <property type="entry name" value="VWFA"/>
    <property type="match status" value="1"/>
</dbReference>
<dbReference type="STRING" id="1461694.ATO9_17860"/>
<dbReference type="AlphaFoldDB" id="A0A0A0EE59"/>
<evidence type="ECO:0000256" key="1">
    <source>
        <dbReference type="SAM" id="SignalP"/>
    </source>
</evidence>
<accession>A0A0A0EE59</accession>
<gene>
    <name evidence="3" type="ORF">ATO9_17860</name>
</gene>
<dbReference type="Gene3D" id="3.40.50.410">
    <property type="entry name" value="von Willebrand factor, type A domain"/>
    <property type="match status" value="1"/>
</dbReference>
<organism evidence="3 4">
    <name type="scientific">Pseudooceanicola atlanticus</name>
    <dbReference type="NCBI Taxonomy" id="1461694"/>
    <lineage>
        <taxon>Bacteria</taxon>
        <taxon>Pseudomonadati</taxon>
        <taxon>Pseudomonadota</taxon>
        <taxon>Alphaproteobacteria</taxon>
        <taxon>Rhodobacterales</taxon>
        <taxon>Paracoccaceae</taxon>
        <taxon>Pseudooceanicola</taxon>
    </lineage>
</organism>